<name>A0A1A6GZ87_NEOLE</name>
<dbReference type="OrthoDB" id="31005at2759"/>
<keyword evidence="2" id="KW-1185">Reference proteome</keyword>
<dbReference type="AlphaFoldDB" id="A0A1A6GZ87"/>
<dbReference type="EMBL" id="LZPO01057341">
    <property type="protein sequence ID" value="OBS71461.1"/>
    <property type="molecule type" value="Genomic_DNA"/>
</dbReference>
<dbReference type="Proteomes" id="UP000092124">
    <property type="component" value="Unassembled WGS sequence"/>
</dbReference>
<evidence type="ECO:0000313" key="1">
    <source>
        <dbReference type="EMBL" id="OBS71461.1"/>
    </source>
</evidence>
<gene>
    <name evidence="1" type="ORF">A6R68_13962</name>
</gene>
<dbReference type="STRING" id="56216.A0A1A6GZ87"/>
<organism evidence="1 2">
    <name type="scientific">Neotoma lepida</name>
    <name type="common">Desert woodrat</name>
    <dbReference type="NCBI Taxonomy" id="56216"/>
    <lineage>
        <taxon>Eukaryota</taxon>
        <taxon>Metazoa</taxon>
        <taxon>Chordata</taxon>
        <taxon>Craniata</taxon>
        <taxon>Vertebrata</taxon>
        <taxon>Euteleostomi</taxon>
        <taxon>Mammalia</taxon>
        <taxon>Eutheria</taxon>
        <taxon>Euarchontoglires</taxon>
        <taxon>Glires</taxon>
        <taxon>Rodentia</taxon>
        <taxon>Myomorpha</taxon>
        <taxon>Muroidea</taxon>
        <taxon>Cricetidae</taxon>
        <taxon>Neotominae</taxon>
        <taxon>Neotoma</taxon>
    </lineage>
</organism>
<evidence type="ECO:0000313" key="2">
    <source>
        <dbReference type="Proteomes" id="UP000092124"/>
    </source>
</evidence>
<sequence length="92" mass="10067">MFATENNGRESETPSSDAQDRHLVIVRLRVTSTDYLLGMANSTGTLVVISTGNVYAGFPFSGNAGLCVVFRKLYTLRESLAKMENDFCALKV</sequence>
<protein>
    <submittedName>
        <fullName evidence="1">Uncharacterized protein</fullName>
    </submittedName>
</protein>
<proteinExistence type="predicted"/>
<accession>A0A1A6GZ87</accession>
<reference evidence="1 2" key="1">
    <citation type="submission" date="2016-06" db="EMBL/GenBank/DDBJ databases">
        <title>The Draft Genome Sequence and Annotation of the Desert Woodrat Neotoma lepida.</title>
        <authorList>
            <person name="Campbell M."/>
            <person name="Oakeson K.F."/>
            <person name="Yandell M."/>
            <person name="Halpert J.R."/>
            <person name="Dearing D."/>
        </authorList>
    </citation>
    <scope>NUCLEOTIDE SEQUENCE [LARGE SCALE GENOMIC DNA]</scope>
    <source>
        <strain evidence="1">417</strain>
        <tissue evidence="1">Liver</tissue>
    </source>
</reference>
<comment type="caution">
    <text evidence="1">The sequence shown here is derived from an EMBL/GenBank/DDBJ whole genome shotgun (WGS) entry which is preliminary data.</text>
</comment>